<evidence type="ECO:0000256" key="4">
    <source>
        <dbReference type="ARBA" id="ARBA00022825"/>
    </source>
</evidence>
<evidence type="ECO:0000256" key="2">
    <source>
        <dbReference type="ARBA" id="ARBA00022670"/>
    </source>
</evidence>
<dbReference type="Proteomes" id="UP000664385">
    <property type="component" value="Unassembled WGS sequence"/>
</dbReference>
<dbReference type="CDD" id="cd03146">
    <property type="entry name" value="GAT1_Peptidase_E"/>
    <property type="match status" value="1"/>
</dbReference>
<gene>
    <name evidence="5" type="ORF">JF543_10605</name>
</gene>
<name>A0A939IS13_9MICO</name>
<evidence type="ECO:0000256" key="1">
    <source>
        <dbReference type="ARBA" id="ARBA00006534"/>
    </source>
</evidence>
<dbReference type="InterPro" id="IPR005320">
    <property type="entry name" value="Peptidase_S51"/>
</dbReference>
<organism evidence="5 6">
    <name type="scientific">Microbacterium esteraromaticum</name>
    <dbReference type="NCBI Taxonomy" id="57043"/>
    <lineage>
        <taxon>Bacteria</taxon>
        <taxon>Bacillati</taxon>
        <taxon>Actinomycetota</taxon>
        <taxon>Actinomycetes</taxon>
        <taxon>Micrococcales</taxon>
        <taxon>Microbacteriaceae</taxon>
        <taxon>Microbacterium</taxon>
    </lineage>
</organism>
<dbReference type="EMBL" id="JAEMWU010000001">
    <property type="protein sequence ID" value="MBN8206405.1"/>
    <property type="molecule type" value="Genomic_DNA"/>
</dbReference>
<sequence length="222" mass="23856">MSDDGTSAIDDLLLDLTGRERPKVCFVPTASGDSLDYSSRFEAALAGRAETSVLSLFGNRVYDYTDSEMLRDQDVIYVGGGSTANLLAIWRLHGVPEVLRAAAADGTILAGISAGMNCWFDASSTDSFGPLAPLRDGLGFLPGSACPHYLGEPGRREKYLDWVGSGTLPEGVAADDFSALIWRDGELVEAVSEQPGRPVFQVERRDGVGVEREIPVRQLTAR</sequence>
<evidence type="ECO:0000313" key="6">
    <source>
        <dbReference type="Proteomes" id="UP000664385"/>
    </source>
</evidence>
<accession>A0A939IS13</accession>
<keyword evidence="4" id="KW-0720">Serine protease</keyword>
<dbReference type="InterPro" id="IPR029062">
    <property type="entry name" value="Class_I_gatase-like"/>
</dbReference>
<dbReference type="PANTHER" id="PTHR20842:SF0">
    <property type="entry name" value="ALPHA-ASPARTYL DIPEPTIDASE"/>
    <property type="match status" value="1"/>
</dbReference>
<proteinExistence type="inferred from homology"/>
<dbReference type="Pfam" id="PF03575">
    <property type="entry name" value="Peptidase_S51"/>
    <property type="match status" value="1"/>
</dbReference>
<dbReference type="GO" id="GO:0006508">
    <property type="term" value="P:proteolysis"/>
    <property type="evidence" value="ECO:0007669"/>
    <property type="project" value="UniProtKB-KW"/>
</dbReference>
<comment type="caution">
    <text evidence="5">The sequence shown here is derived from an EMBL/GenBank/DDBJ whole genome shotgun (WGS) entry which is preliminary data.</text>
</comment>
<comment type="similarity">
    <text evidence="1">Belongs to the peptidase S51 family.</text>
</comment>
<protein>
    <submittedName>
        <fullName evidence="5">Peptidase E</fullName>
    </submittedName>
</protein>
<evidence type="ECO:0000313" key="5">
    <source>
        <dbReference type="EMBL" id="MBN8206405.1"/>
    </source>
</evidence>
<reference evidence="5" key="1">
    <citation type="submission" date="2020-12" db="EMBL/GenBank/DDBJ databases">
        <title>PHA producing bacteria isolated from mangrove.</title>
        <authorList>
            <person name="Zheng W."/>
            <person name="Yu S."/>
            <person name="Huang Y."/>
        </authorList>
    </citation>
    <scope>NUCLEOTIDE SEQUENCE</scope>
    <source>
        <strain evidence="5">GN8-5</strain>
    </source>
</reference>
<dbReference type="GO" id="GO:0008236">
    <property type="term" value="F:serine-type peptidase activity"/>
    <property type="evidence" value="ECO:0007669"/>
    <property type="project" value="UniProtKB-KW"/>
</dbReference>
<keyword evidence="3" id="KW-0378">Hydrolase</keyword>
<dbReference type="PANTHER" id="PTHR20842">
    <property type="entry name" value="PROTEASE S51 ALPHA-ASPARTYL DIPEPTIDASE"/>
    <property type="match status" value="1"/>
</dbReference>
<dbReference type="SUPFAM" id="SSF52317">
    <property type="entry name" value="Class I glutamine amidotransferase-like"/>
    <property type="match status" value="1"/>
</dbReference>
<dbReference type="Gene3D" id="3.40.50.880">
    <property type="match status" value="1"/>
</dbReference>
<keyword evidence="2" id="KW-0645">Protease</keyword>
<dbReference type="AlphaFoldDB" id="A0A939IS13"/>
<evidence type="ECO:0000256" key="3">
    <source>
        <dbReference type="ARBA" id="ARBA00022801"/>
    </source>
</evidence>